<evidence type="ECO:0000313" key="2">
    <source>
        <dbReference type="EMBL" id="KAK6008307.1"/>
    </source>
</evidence>
<evidence type="ECO:0000313" key="3">
    <source>
        <dbReference type="Proteomes" id="UP001341245"/>
    </source>
</evidence>
<dbReference type="EMBL" id="JASGXD010000001">
    <property type="protein sequence ID" value="KAK6008307.1"/>
    <property type="molecule type" value="Genomic_DNA"/>
</dbReference>
<evidence type="ECO:0000256" key="1">
    <source>
        <dbReference type="SAM" id="MobiDB-lite"/>
    </source>
</evidence>
<keyword evidence="3" id="KW-1185">Reference proteome</keyword>
<organism evidence="2 3">
    <name type="scientific">Aureobasidium pullulans</name>
    <name type="common">Black yeast</name>
    <name type="synonym">Pullularia pullulans</name>
    <dbReference type="NCBI Taxonomy" id="5580"/>
    <lineage>
        <taxon>Eukaryota</taxon>
        <taxon>Fungi</taxon>
        <taxon>Dikarya</taxon>
        <taxon>Ascomycota</taxon>
        <taxon>Pezizomycotina</taxon>
        <taxon>Dothideomycetes</taxon>
        <taxon>Dothideomycetidae</taxon>
        <taxon>Dothideales</taxon>
        <taxon>Saccotheciaceae</taxon>
        <taxon>Aureobasidium</taxon>
    </lineage>
</organism>
<comment type="caution">
    <text evidence="2">The sequence shown here is derived from an EMBL/GenBank/DDBJ whole genome shotgun (WGS) entry which is preliminary data.</text>
</comment>
<dbReference type="Proteomes" id="UP001341245">
    <property type="component" value="Unassembled WGS sequence"/>
</dbReference>
<accession>A0ABR0TVH1</accession>
<feature type="region of interest" description="Disordered" evidence="1">
    <location>
        <begin position="1"/>
        <end position="36"/>
    </location>
</feature>
<sequence>MGPQRNILTTEDAPSKTQDMDTKKQDSTVPSGPIDPADPAFFSLAIEERNKIYHQLLDPEGKKTLVIEPPNSLSTINKLLGVSPEVRAEVSTLIASETQALVQAGLYYNLKLEPHTIAIPSKFKKKSKKSKKKNTTTVNVPDDLKVWKMKILVFTAELSIRVMVQMDFKEKSAVVDLPGFPATMFSLKYCDYVFGGFEDAFTNAMKTFTDKDSFDGFLIKDVTELLHKVEMPCPKHFWDGDELFGVEYSDEWDEDDEW</sequence>
<proteinExistence type="predicted"/>
<gene>
    <name evidence="2" type="ORF">QM012_000210</name>
</gene>
<protein>
    <submittedName>
        <fullName evidence="2">Uncharacterized protein</fullName>
    </submittedName>
</protein>
<name>A0ABR0TVH1_AURPU</name>
<reference evidence="2 3" key="1">
    <citation type="submission" date="2023-11" db="EMBL/GenBank/DDBJ databases">
        <title>Draft genome sequence and annotation of the polyextremotolerant black yeast-like fungus Aureobasidium pullulans NRRL 62042.</title>
        <authorList>
            <person name="Dielentheis-Frenken M.R.E."/>
            <person name="Wibberg D."/>
            <person name="Blank L.M."/>
            <person name="Tiso T."/>
        </authorList>
    </citation>
    <scope>NUCLEOTIDE SEQUENCE [LARGE SCALE GENOMIC DNA]</scope>
    <source>
        <strain evidence="2 3">NRRL 62042</strain>
    </source>
</reference>